<sequence length="98" mass="10852">MFVLNAYCQPKSAPFVLTQLSEQATHAAGNHPLLIVVEFNAAHPLWGYTYTNPRGNLLHNVIDDVDLTLVNDPRNSTRLGPSVTRDTKPDSTLTRNIP</sequence>
<evidence type="ECO:0000313" key="1">
    <source>
        <dbReference type="EMBL" id="KAH7950010.1"/>
    </source>
</evidence>
<protein>
    <submittedName>
        <fullName evidence="1">Uncharacterized protein</fullName>
    </submittedName>
</protein>
<name>A0ACB8CSG1_DERSI</name>
<proteinExistence type="predicted"/>
<organism evidence="1 2">
    <name type="scientific">Dermacentor silvarum</name>
    <name type="common">Tick</name>
    <dbReference type="NCBI Taxonomy" id="543639"/>
    <lineage>
        <taxon>Eukaryota</taxon>
        <taxon>Metazoa</taxon>
        <taxon>Ecdysozoa</taxon>
        <taxon>Arthropoda</taxon>
        <taxon>Chelicerata</taxon>
        <taxon>Arachnida</taxon>
        <taxon>Acari</taxon>
        <taxon>Parasitiformes</taxon>
        <taxon>Ixodida</taxon>
        <taxon>Ixodoidea</taxon>
        <taxon>Ixodidae</taxon>
        <taxon>Rhipicephalinae</taxon>
        <taxon>Dermacentor</taxon>
    </lineage>
</organism>
<comment type="caution">
    <text evidence="1">The sequence shown here is derived from an EMBL/GenBank/DDBJ whole genome shotgun (WGS) entry which is preliminary data.</text>
</comment>
<dbReference type="EMBL" id="CM023474">
    <property type="protein sequence ID" value="KAH7950010.1"/>
    <property type="molecule type" value="Genomic_DNA"/>
</dbReference>
<evidence type="ECO:0000313" key="2">
    <source>
        <dbReference type="Proteomes" id="UP000821865"/>
    </source>
</evidence>
<accession>A0ACB8CSG1</accession>
<keyword evidence="2" id="KW-1185">Reference proteome</keyword>
<dbReference type="Proteomes" id="UP000821865">
    <property type="component" value="Chromosome 5"/>
</dbReference>
<reference evidence="1" key="1">
    <citation type="submission" date="2020-05" db="EMBL/GenBank/DDBJ databases">
        <title>Large-scale comparative analyses of tick genomes elucidate their genetic diversity and vector capacities.</title>
        <authorList>
            <person name="Jia N."/>
            <person name="Wang J."/>
            <person name="Shi W."/>
            <person name="Du L."/>
            <person name="Sun Y."/>
            <person name="Zhan W."/>
            <person name="Jiang J."/>
            <person name="Wang Q."/>
            <person name="Zhang B."/>
            <person name="Ji P."/>
            <person name="Sakyi L.B."/>
            <person name="Cui X."/>
            <person name="Yuan T."/>
            <person name="Jiang B."/>
            <person name="Yang W."/>
            <person name="Lam T.T.-Y."/>
            <person name="Chang Q."/>
            <person name="Ding S."/>
            <person name="Wang X."/>
            <person name="Zhu J."/>
            <person name="Ruan X."/>
            <person name="Zhao L."/>
            <person name="Wei J."/>
            <person name="Que T."/>
            <person name="Du C."/>
            <person name="Cheng J."/>
            <person name="Dai P."/>
            <person name="Han X."/>
            <person name="Huang E."/>
            <person name="Gao Y."/>
            <person name="Liu J."/>
            <person name="Shao H."/>
            <person name="Ye R."/>
            <person name="Li L."/>
            <person name="Wei W."/>
            <person name="Wang X."/>
            <person name="Wang C."/>
            <person name="Yang T."/>
            <person name="Huo Q."/>
            <person name="Li W."/>
            <person name="Guo W."/>
            <person name="Chen H."/>
            <person name="Zhou L."/>
            <person name="Ni X."/>
            <person name="Tian J."/>
            <person name="Zhou Y."/>
            <person name="Sheng Y."/>
            <person name="Liu T."/>
            <person name="Pan Y."/>
            <person name="Xia L."/>
            <person name="Li J."/>
            <person name="Zhao F."/>
            <person name="Cao W."/>
        </authorList>
    </citation>
    <scope>NUCLEOTIDE SEQUENCE</scope>
    <source>
        <strain evidence="1">Dsil-2018</strain>
    </source>
</reference>
<gene>
    <name evidence="1" type="ORF">HPB49_018366</name>
</gene>